<reference evidence="1" key="1">
    <citation type="journal article" date="2022" name="bioRxiv">
        <title>Sequencing and chromosome-scale assembly of the giantPleurodeles waltlgenome.</title>
        <authorList>
            <person name="Brown T."/>
            <person name="Elewa A."/>
            <person name="Iarovenko S."/>
            <person name="Subramanian E."/>
            <person name="Araus A.J."/>
            <person name="Petzold A."/>
            <person name="Susuki M."/>
            <person name="Suzuki K.-i.T."/>
            <person name="Hayashi T."/>
            <person name="Toyoda A."/>
            <person name="Oliveira C."/>
            <person name="Osipova E."/>
            <person name="Leigh N.D."/>
            <person name="Simon A."/>
            <person name="Yun M.H."/>
        </authorList>
    </citation>
    <scope>NUCLEOTIDE SEQUENCE</scope>
    <source>
        <strain evidence="1">20211129_DDA</strain>
        <tissue evidence="1">Liver</tissue>
    </source>
</reference>
<dbReference type="AlphaFoldDB" id="A0AAV7LYT9"/>
<comment type="caution">
    <text evidence="1">The sequence shown here is derived from an EMBL/GenBank/DDBJ whole genome shotgun (WGS) entry which is preliminary data.</text>
</comment>
<proteinExistence type="predicted"/>
<keyword evidence="2" id="KW-1185">Reference proteome</keyword>
<evidence type="ECO:0000313" key="1">
    <source>
        <dbReference type="EMBL" id="KAJ1096039.1"/>
    </source>
</evidence>
<dbReference type="EMBL" id="JANPWB010000014">
    <property type="protein sequence ID" value="KAJ1096039.1"/>
    <property type="molecule type" value="Genomic_DNA"/>
</dbReference>
<sequence>MRRAPNPQVSIRGRRKEELHSRCCLRGAREVAEGSGEYRVFTKVNVCSYFGVSAASLLQTPRSCCPRSLLRPEERGHPHITEDSR</sequence>
<accession>A0AAV7LYT9</accession>
<organism evidence="1 2">
    <name type="scientific">Pleurodeles waltl</name>
    <name type="common">Iberian ribbed newt</name>
    <dbReference type="NCBI Taxonomy" id="8319"/>
    <lineage>
        <taxon>Eukaryota</taxon>
        <taxon>Metazoa</taxon>
        <taxon>Chordata</taxon>
        <taxon>Craniata</taxon>
        <taxon>Vertebrata</taxon>
        <taxon>Euteleostomi</taxon>
        <taxon>Amphibia</taxon>
        <taxon>Batrachia</taxon>
        <taxon>Caudata</taxon>
        <taxon>Salamandroidea</taxon>
        <taxon>Salamandridae</taxon>
        <taxon>Pleurodelinae</taxon>
        <taxon>Pleurodeles</taxon>
    </lineage>
</organism>
<name>A0AAV7LYT9_PLEWA</name>
<evidence type="ECO:0000313" key="2">
    <source>
        <dbReference type="Proteomes" id="UP001066276"/>
    </source>
</evidence>
<dbReference type="Proteomes" id="UP001066276">
    <property type="component" value="Chromosome 10"/>
</dbReference>
<gene>
    <name evidence="1" type="ORF">NDU88_001188</name>
</gene>
<protein>
    <submittedName>
        <fullName evidence="1">Uncharacterized protein</fullName>
    </submittedName>
</protein>